<dbReference type="EMBL" id="WKJK01000001">
    <property type="protein sequence ID" value="MRW88586.1"/>
    <property type="molecule type" value="Genomic_DNA"/>
</dbReference>
<dbReference type="Proteomes" id="UP000433309">
    <property type="component" value="Unassembled WGS sequence"/>
</dbReference>
<name>A0A6I2KWK3_9BURK</name>
<feature type="chain" id="PRO_5026259311" description="Porin" evidence="1">
    <location>
        <begin position="19"/>
        <end position="357"/>
    </location>
</feature>
<accession>A0A6I2KWK3</accession>
<dbReference type="AlphaFoldDB" id="A0A6I2KWK3"/>
<evidence type="ECO:0008006" key="4">
    <source>
        <dbReference type="Google" id="ProtNLM"/>
    </source>
</evidence>
<evidence type="ECO:0000256" key="1">
    <source>
        <dbReference type="SAM" id="SignalP"/>
    </source>
</evidence>
<keyword evidence="3" id="KW-1185">Reference proteome</keyword>
<evidence type="ECO:0000313" key="2">
    <source>
        <dbReference type="EMBL" id="MRW88586.1"/>
    </source>
</evidence>
<dbReference type="RefSeq" id="WP_154372286.1">
    <property type="nucleotide sequence ID" value="NZ_WKJK01000001.1"/>
</dbReference>
<sequence>MKPRLLLLLAFLPGLATAIGDDGRSALPVGGGPKEPSQLASGVELRAGKGDDAVTLKLSRYLSAPTDEPLPNGDRLARFTSGSVSVSTPLSKRKTTELLTLDGLATGTSVAFSYSSFSASFRPPTADQLRQRIALCDTVMNPKRPKNQTDQAADDQNTGCDSADIVKNGTIEQQLAWDRLLWGNASIPPTIWGVSAEVGFPTHDYVNPANLSSESSKEHPWSIGAYYAISPGSGHTIYTVNAKYQRSYEDGKDGVLCPLTAPTGATSLTCVSGALGAPVRQTKKLLALDARREFGSVAVGLTITHDFEQPATSVELPLYLIRNSDGKLNGGLKFGYRSDTKEYGAGVFIGSTFAIWQ</sequence>
<comment type="caution">
    <text evidence="2">The sequence shown here is derived from an EMBL/GenBank/DDBJ whole genome shotgun (WGS) entry which is preliminary data.</text>
</comment>
<proteinExistence type="predicted"/>
<evidence type="ECO:0000313" key="3">
    <source>
        <dbReference type="Proteomes" id="UP000433309"/>
    </source>
</evidence>
<gene>
    <name evidence="2" type="ORF">GJ699_01145</name>
</gene>
<keyword evidence="1" id="KW-0732">Signal</keyword>
<protein>
    <recommendedName>
        <fullName evidence="4">Porin</fullName>
    </recommendedName>
</protein>
<organism evidence="2 3">
    <name type="scientific">Duganella guangzhouensis</name>
    <dbReference type="NCBI Taxonomy" id="2666084"/>
    <lineage>
        <taxon>Bacteria</taxon>
        <taxon>Pseudomonadati</taxon>
        <taxon>Pseudomonadota</taxon>
        <taxon>Betaproteobacteria</taxon>
        <taxon>Burkholderiales</taxon>
        <taxon>Oxalobacteraceae</taxon>
        <taxon>Telluria group</taxon>
        <taxon>Duganella</taxon>
    </lineage>
</organism>
<reference evidence="2 3" key="1">
    <citation type="submission" date="2019-11" db="EMBL/GenBank/DDBJ databases">
        <title>Novel species isolated from a subtropical stream in China.</title>
        <authorList>
            <person name="Lu H."/>
        </authorList>
    </citation>
    <scope>NUCLEOTIDE SEQUENCE [LARGE SCALE GENOMIC DNA]</scope>
    <source>
        <strain evidence="2 3">FT80W</strain>
    </source>
</reference>
<feature type="signal peptide" evidence="1">
    <location>
        <begin position="1"/>
        <end position="18"/>
    </location>
</feature>